<keyword evidence="4" id="KW-1185">Reference proteome</keyword>
<dbReference type="EMBL" id="AZGZ01000029">
    <property type="protein sequence ID" value="KZZ88029.1"/>
    <property type="molecule type" value="Genomic_DNA"/>
</dbReference>
<gene>
    <name evidence="3" type="ORF">AAP_05295</name>
</gene>
<proteinExistence type="predicted"/>
<accession>A0A167VUP5</accession>
<keyword evidence="1" id="KW-0175">Coiled coil</keyword>
<evidence type="ECO:0000256" key="1">
    <source>
        <dbReference type="SAM" id="Coils"/>
    </source>
</evidence>
<feature type="region of interest" description="Disordered" evidence="2">
    <location>
        <begin position="345"/>
        <end position="439"/>
    </location>
</feature>
<name>A0A167VUP5_9EURO</name>
<feature type="compositionally biased region" description="Basic and acidic residues" evidence="2">
    <location>
        <begin position="373"/>
        <end position="388"/>
    </location>
</feature>
<comment type="caution">
    <text evidence="3">The sequence shown here is derived from an EMBL/GenBank/DDBJ whole genome shotgun (WGS) entry which is preliminary data.</text>
</comment>
<dbReference type="VEuPathDB" id="FungiDB:AAP_05295"/>
<feature type="compositionally biased region" description="Basic and acidic residues" evidence="2">
    <location>
        <begin position="345"/>
        <end position="354"/>
    </location>
</feature>
<evidence type="ECO:0000313" key="3">
    <source>
        <dbReference type="EMBL" id="KZZ88029.1"/>
    </source>
</evidence>
<organism evidence="3 4">
    <name type="scientific">Ascosphaera apis ARSEF 7405</name>
    <dbReference type="NCBI Taxonomy" id="392613"/>
    <lineage>
        <taxon>Eukaryota</taxon>
        <taxon>Fungi</taxon>
        <taxon>Dikarya</taxon>
        <taxon>Ascomycota</taxon>
        <taxon>Pezizomycotina</taxon>
        <taxon>Eurotiomycetes</taxon>
        <taxon>Eurotiomycetidae</taxon>
        <taxon>Onygenales</taxon>
        <taxon>Ascosphaeraceae</taxon>
        <taxon>Ascosphaera</taxon>
    </lineage>
</organism>
<evidence type="ECO:0000313" key="4">
    <source>
        <dbReference type="Proteomes" id="UP000242877"/>
    </source>
</evidence>
<feature type="coiled-coil region" evidence="1">
    <location>
        <begin position="164"/>
        <end position="198"/>
    </location>
</feature>
<feature type="coiled-coil region" evidence="1">
    <location>
        <begin position="259"/>
        <end position="286"/>
    </location>
</feature>
<sequence>MGSISSTKPLRSLPVEITARYQDPFLYIRRHEKSIEKDLQFLLDVQSEKLQAQLSGDALDSTSPAGSASSSMVFHTSRAANEVGITVPVRQPKGPRIGLGGARKGILRGMESLLYLKQEESQLIANEVKKRDAALADVINFMNRRAELEHDMAAVSDRQSHSYLGQLVKEAQTLEQEIHQLEMKLMDMKARHRRLAEEITKEQSSADAKLSSYNASLALLDSESRSFLRSLPFPPSIFKNGLPPFYTIDPKRRTLQMARSQWSEEKTILERRKEQVNDEMDALYEASQTPSRIKPSTLRGLDRAIGSLKNALHCAEAKGWNLLICCIGAELAAFHEAQRLLSETEAERNSRLAQDEPPPSGRDGASEFPESGSQDRKKLHMEKQRAEQDAEIGTTPNFVKDCPETDRDHISETEHGAGLSSSSGRDQSILDDEPDPAWL</sequence>
<feature type="compositionally biased region" description="Basic and acidic residues" evidence="2">
    <location>
        <begin position="401"/>
        <end position="415"/>
    </location>
</feature>
<protein>
    <submittedName>
        <fullName evidence="3">Atg28p-like protein</fullName>
    </submittedName>
</protein>
<reference evidence="3 4" key="1">
    <citation type="journal article" date="2016" name="Genome Biol. Evol.">
        <title>Divergent and convergent evolution of fungal pathogenicity.</title>
        <authorList>
            <person name="Shang Y."/>
            <person name="Xiao G."/>
            <person name="Zheng P."/>
            <person name="Cen K."/>
            <person name="Zhan S."/>
            <person name="Wang C."/>
        </authorList>
    </citation>
    <scope>NUCLEOTIDE SEQUENCE [LARGE SCALE GENOMIC DNA]</scope>
    <source>
        <strain evidence="3 4">ARSEF 7405</strain>
    </source>
</reference>
<dbReference type="OrthoDB" id="5342758at2759"/>
<dbReference type="AlphaFoldDB" id="A0A167VUP5"/>
<evidence type="ECO:0000256" key="2">
    <source>
        <dbReference type="SAM" id="MobiDB-lite"/>
    </source>
</evidence>
<feature type="compositionally biased region" description="Acidic residues" evidence="2">
    <location>
        <begin position="429"/>
        <end position="439"/>
    </location>
</feature>
<dbReference type="Proteomes" id="UP000242877">
    <property type="component" value="Unassembled WGS sequence"/>
</dbReference>